<feature type="non-terminal residue" evidence="2">
    <location>
        <position position="1"/>
    </location>
</feature>
<dbReference type="InterPro" id="IPR043502">
    <property type="entry name" value="DNA/RNA_pol_sf"/>
</dbReference>
<sequence length="248" mass="29119">ITRVKIELDEFLSMVNCSDNWEYIRQDLKYNLARSEGKNYRDMDYVSLKHYGVKKKKGECEDVIMKQYRENLFNIKNKKPVHDYYAWTPFFSFEKEESLKEFNYCVKTAIRTKVLFPDGSIFKKRCGIISGTMGTLLINSLLNTIGCLTIMSMMEEIDIDLMEHGDCNCVTNQCPNNISFKLVFQVIYYWLGKDINIRGYDNVFKLFKDVWNIDIPSFNADTLKDISLELMKYALITGNDFKFSTIKI</sequence>
<evidence type="ECO:0000313" key="2">
    <source>
        <dbReference type="EMBL" id="CAG8794754.1"/>
    </source>
</evidence>
<name>A0ABN7VT21_GIGMA</name>
<organism evidence="2 3">
    <name type="scientific">Gigaspora margarita</name>
    <dbReference type="NCBI Taxonomy" id="4874"/>
    <lineage>
        <taxon>Eukaryota</taxon>
        <taxon>Fungi</taxon>
        <taxon>Fungi incertae sedis</taxon>
        <taxon>Mucoromycota</taxon>
        <taxon>Glomeromycotina</taxon>
        <taxon>Glomeromycetes</taxon>
        <taxon>Diversisporales</taxon>
        <taxon>Gigasporaceae</taxon>
        <taxon>Gigaspora</taxon>
    </lineage>
</organism>
<dbReference type="Proteomes" id="UP000789901">
    <property type="component" value="Unassembled WGS sequence"/>
</dbReference>
<reference evidence="2 3" key="1">
    <citation type="submission" date="2021-06" db="EMBL/GenBank/DDBJ databases">
        <authorList>
            <person name="Kallberg Y."/>
            <person name="Tangrot J."/>
            <person name="Rosling A."/>
        </authorList>
    </citation>
    <scope>NUCLEOTIDE SEQUENCE [LARGE SCALE GENOMIC DNA]</scope>
    <source>
        <strain evidence="2 3">120-4 pot B 10/14</strain>
    </source>
</reference>
<dbReference type="InterPro" id="IPR001205">
    <property type="entry name" value="RNA-dir_pol_C"/>
</dbReference>
<dbReference type="Pfam" id="PF00680">
    <property type="entry name" value="RdRP_1"/>
    <property type="match status" value="1"/>
</dbReference>
<dbReference type="SUPFAM" id="SSF56672">
    <property type="entry name" value="DNA/RNA polymerases"/>
    <property type="match status" value="1"/>
</dbReference>
<evidence type="ECO:0000259" key="1">
    <source>
        <dbReference type="Pfam" id="PF00680"/>
    </source>
</evidence>
<gene>
    <name evidence="2" type="ORF">GMARGA_LOCUS21844</name>
</gene>
<dbReference type="EMBL" id="CAJVQB010020559">
    <property type="protein sequence ID" value="CAG8794754.1"/>
    <property type="molecule type" value="Genomic_DNA"/>
</dbReference>
<comment type="caution">
    <text evidence="2">The sequence shown here is derived from an EMBL/GenBank/DDBJ whole genome shotgun (WGS) entry which is preliminary data.</text>
</comment>
<proteinExistence type="predicted"/>
<evidence type="ECO:0000313" key="3">
    <source>
        <dbReference type="Proteomes" id="UP000789901"/>
    </source>
</evidence>
<feature type="domain" description="RNA-directed RNA polymerase C-terminal" evidence="1">
    <location>
        <begin position="95"/>
        <end position="166"/>
    </location>
</feature>
<protein>
    <submittedName>
        <fullName evidence="2">23891_t:CDS:1</fullName>
    </submittedName>
</protein>
<keyword evidence="3" id="KW-1185">Reference proteome</keyword>
<accession>A0ABN7VT21</accession>